<dbReference type="EMBL" id="SUNI01000006">
    <property type="protein sequence ID" value="TJZ92002.1"/>
    <property type="molecule type" value="Genomic_DNA"/>
</dbReference>
<evidence type="ECO:0000313" key="11">
    <source>
        <dbReference type="Proteomes" id="UP000309747"/>
    </source>
</evidence>
<comment type="caution">
    <text evidence="10">The sequence shown here is derived from an EMBL/GenBank/DDBJ whole genome shotgun (WGS) entry which is preliminary data.</text>
</comment>
<sequence length="437" mass="46499">MRGRIAFIDDEAPLCAAAADWLEASGFEVATFTDPAEALAGIRAEACDCVVTDLRMPGLSGQEVLDGLRDQDPDLPVILLSGHADVPVAVAAMRTGAHDFLEKPYRAEHLVEVLDRAVALRRTRREARIRRASPLSAARLEARLPGHSPALNHLRRMVGHLADLPLDLMLVGEPGSGRFEVARCLHDLGRRARRSFVVLQAAGLSEGALEADLLGHERGALPGLSGARAGRLEQAQGGTLYLADLQALSLAGQARLMRVLQAGAVERIGAQVARPVDLRLIAAIEGDPAALVVQGRLRADLFHRLSPGALQVPPLRDRAEDIPTLFTAMAEAAAARLGLPLPDLRPADLDRLAARSWPGNLAELRAHAERTVLALPAGPAPLGEARALPERMAQIEAQIIAEALEAAGGSSTRAADALGIPRRTLNEKIARHGLRAD</sequence>
<evidence type="ECO:0000256" key="2">
    <source>
        <dbReference type="ARBA" id="ARBA00022741"/>
    </source>
</evidence>
<dbReference type="Proteomes" id="UP000309747">
    <property type="component" value="Unassembled WGS sequence"/>
</dbReference>
<dbReference type="GO" id="GO:0043565">
    <property type="term" value="F:sequence-specific DNA binding"/>
    <property type="evidence" value="ECO:0007669"/>
    <property type="project" value="InterPro"/>
</dbReference>
<dbReference type="Pfam" id="PF00072">
    <property type="entry name" value="Response_reg"/>
    <property type="match status" value="1"/>
</dbReference>
<dbReference type="SUPFAM" id="SSF46689">
    <property type="entry name" value="Homeodomain-like"/>
    <property type="match status" value="1"/>
</dbReference>
<organism evidence="10 11">
    <name type="scientific">Paracoccus gahaiensis</name>
    <dbReference type="NCBI Taxonomy" id="1706839"/>
    <lineage>
        <taxon>Bacteria</taxon>
        <taxon>Pseudomonadati</taxon>
        <taxon>Pseudomonadota</taxon>
        <taxon>Alphaproteobacteria</taxon>
        <taxon>Rhodobacterales</taxon>
        <taxon>Paracoccaceae</taxon>
        <taxon>Paracoccus</taxon>
    </lineage>
</organism>
<dbReference type="InterPro" id="IPR011006">
    <property type="entry name" value="CheY-like_superfamily"/>
</dbReference>
<dbReference type="PANTHER" id="PTHR32071:SF57">
    <property type="entry name" value="C4-DICARBOXYLATE TRANSPORT TRANSCRIPTIONAL REGULATORY PROTEIN DCTD"/>
    <property type="match status" value="1"/>
</dbReference>
<dbReference type="Gene3D" id="1.10.10.60">
    <property type="entry name" value="Homeodomain-like"/>
    <property type="match status" value="1"/>
</dbReference>
<dbReference type="InterPro" id="IPR027417">
    <property type="entry name" value="P-loop_NTPase"/>
</dbReference>
<feature type="modified residue" description="4-aspartylphosphate" evidence="7">
    <location>
        <position position="53"/>
    </location>
</feature>
<feature type="domain" description="Sigma-54 factor interaction" evidence="8">
    <location>
        <begin position="144"/>
        <end position="373"/>
    </location>
</feature>
<dbReference type="Pfam" id="PF02954">
    <property type="entry name" value="HTH_8"/>
    <property type="match status" value="1"/>
</dbReference>
<dbReference type="InterPro" id="IPR009057">
    <property type="entry name" value="Homeodomain-like_sf"/>
</dbReference>
<accession>A0A4U0RBY1</accession>
<dbReference type="SUPFAM" id="SSF52540">
    <property type="entry name" value="P-loop containing nucleoside triphosphate hydrolases"/>
    <property type="match status" value="1"/>
</dbReference>
<dbReference type="Gene3D" id="1.10.8.60">
    <property type="match status" value="1"/>
</dbReference>
<dbReference type="Gene3D" id="3.40.50.300">
    <property type="entry name" value="P-loop containing nucleotide triphosphate hydrolases"/>
    <property type="match status" value="1"/>
</dbReference>
<evidence type="ECO:0000256" key="1">
    <source>
        <dbReference type="ARBA" id="ARBA00022553"/>
    </source>
</evidence>
<name>A0A4U0RBY1_9RHOB</name>
<keyword evidence="2" id="KW-0547">Nucleotide-binding</keyword>
<evidence type="ECO:0000256" key="5">
    <source>
        <dbReference type="ARBA" id="ARBA00023015"/>
    </source>
</evidence>
<protein>
    <submittedName>
        <fullName evidence="10">Sigma-54-dependent Fis family transcriptional regulator</fullName>
    </submittedName>
</protein>
<dbReference type="CDD" id="cd00009">
    <property type="entry name" value="AAA"/>
    <property type="match status" value="1"/>
</dbReference>
<dbReference type="InterPro" id="IPR002078">
    <property type="entry name" value="Sigma_54_int"/>
</dbReference>
<keyword evidence="11" id="KW-1185">Reference proteome</keyword>
<dbReference type="OrthoDB" id="9782655at2"/>
<gene>
    <name evidence="10" type="ORF">FA743_09295</name>
</gene>
<dbReference type="PANTHER" id="PTHR32071">
    <property type="entry name" value="TRANSCRIPTIONAL REGULATORY PROTEIN"/>
    <property type="match status" value="1"/>
</dbReference>
<keyword evidence="1 7" id="KW-0597">Phosphoprotein</keyword>
<dbReference type="Pfam" id="PF25601">
    <property type="entry name" value="AAA_lid_14"/>
    <property type="match status" value="1"/>
</dbReference>
<dbReference type="Gene3D" id="3.40.50.2300">
    <property type="match status" value="1"/>
</dbReference>
<dbReference type="FunFam" id="3.40.50.2300:FF:000018">
    <property type="entry name" value="DNA-binding transcriptional regulator NtrC"/>
    <property type="match status" value="1"/>
</dbReference>
<evidence type="ECO:0000259" key="9">
    <source>
        <dbReference type="PROSITE" id="PS50110"/>
    </source>
</evidence>
<keyword evidence="3" id="KW-0067">ATP-binding</keyword>
<evidence type="ECO:0000256" key="7">
    <source>
        <dbReference type="PROSITE-ProRule" id="PRU00169"/>
    </source>
</evidence>
<keyword evidence="5" id="KW-0805">Transcription regulation</keyword>
<proteinExistence type="predicted"/>
<dbReference type="InterPro" id="IPR058031">
    <property type="entry name" value="AAA_lid_NorR"/>
</dbReference>
<evidence type="ECO:0000259" key="8">
    <source>
        <dbReference type="PROSITE" id="PS50045"/>
    </source>
</evidence>
<dbReference type="AlphaFoldDB" id="A0A4U0RBY1"/>
<keyword evidence="6" id="KW-0804">Transcription</keyword>
<evidence type="ECO:0000313" key="10">
    <source>
        <dbReference type="EMBL" id="TJZ92002.1"/>
    </source>
</evidence>
<reference evidence="10 11" key="1">
    <citation type="submission" date="2019-04" db="EMBL/GenBank/DDBJ databases">
        <authorList>
            <person name="Li J."/>
        </authorList>
    </citation>
    <scope>NUCLEOTIDE SEQUENCE [LARGE SCALE GENOMIC DNA]</scope>
    <source>
        <strain evidence="10 11">KCTC 42687</strain>
    </source>
</reference>
<evidence type="ECO:0000256" key="6">
    <source>
        <dbReference type="ARBA" id="ARBA00023163"/>
    </source>
</evidence>
<dbReference type="SUPFAM" id="SSF52172">
    <property type="entry name" value="CheY-like"/>
    <property type="match status" value="1"/>
</dbReference>
<dbReference type="PROSITE" id="PS50045">
    <property type="entry name" value="SIGMA54_INTERACT_4"/>
    <property type="match status" value="1"/>
</dbReference>
<dbReference type="GO" id="GO:0005524">
    <property type="term" value="F:ATP binding"/>
    <property type="evidence" value="ECO:0007669"/>
    <property type="project" value="UniProtKB-KW"/>
</dbReference>
<dbReference type="InterPro" id="IPR001789">
    <property type="entry name" value="Sig_transdc_resp-reg_receiver"/>
</dbReference>
<dbReference type="InterPro" id="IPR002197">
    <property type="entry name" value="HTH_Fis"/>
</dbReference>
<dbReference type="GO" id="GO:0000160">
    <property type="term" value="P:phosphorelay signal transduction system"/>
    <property type="evidence" value="ECO:0007669"/>
    <property type="project" value="UniProtKB-KW"/>
</dbReference>
<keyword evidence="4" id="KW-0902">Two-component regulatory system</keyword>
<evidence type="ECO:0000256" key="4">
    <source>
        <dbReference type="ARBA" id="ARBA00023012"/>
    </source>
</evidence>
<dbReference type="SMART" id="SM00448">
    <property type="entry name" value="REC"/>
    <property type="match status" value="1"/>
</dbReference>
<dbReference type="GO" id="GO:0006355">
    <property type="term" value="P:regulation of DNA-templated transcription"/>
    <property type="evidence" value="ECO:0007669"/>
    <property type="project" value="InterPro"/>
</dbReference>
<dbReference type="PROSITE" id="PS50110">
    <property type="entry name" value="RESPONSE_REGULATORY"/>
    <property type="match status" value="1"/>
</dbReference>
<dbReference type="PRINTS" id="PR01590">
    <property type="entry name" value="HTHFIS"/>
</dbReference>
<feature type="domain" description="Response regulatory" evidence="9">
    <location>
        <begin position="4"/>
        <end position="118"/>
    </location>
</feature>
<dbReference type="RefSeq" id="WP_136885834.1">
    <property type="nucleotide sequence ID" value="NZ_SUNI01000006.1"/>
</dbReference>
<evidence type="ECO:0000256" key="3">
    <source>
        <dbReference type="ARBA" id="ARBA00022840"/>
    </source>
</evidence>
<dbReference type="Pfam" id="PF00158">
    <property type="entry name" value="Sigma54_activat"/>
    <property type="match status" value="1"/>
</dbReference>